<keyword evidence="3" id="KW-0808">Transferase</keyword>
<dbReference type="PANTHER" id="PTHR12001">
    <property type="entry name" value="GERANYLGERANYL PYROPHOSPHATE SYNTHASE"/>
    <property type="match status" value="1"/>
</dbReference>
<keyword evidence="2" id="KW-0460">Magnesium</keyword>
<accession>A0A4R5BMY8</accession>
<keyword evidence="1" id="KW-0479">Metal-binding</keyword>
<dbReference type="Pfam" id="PF00348">
    <property type="entry name" value="polyprenyl_synt"/>
    <property type="match status" value="1"/>
</dbReference>
<name>A0A4R5BMY8_9ACTN</name>
<dbReference type="InterPro" id="IPR008949">
    <property type="entry name" value="Isoprenoid_synthase_dom_sf"/>
</dbReference>
<evidence type="ECO:0000313" key="5">
    <source>
        <dbReference type="EMBL" id="TDD87219.1"/>
    </source>
</evidence>
<protein>
    <submittedName>
        <fullName evidence="5">Polyprenyl synthetase family protein</fullName>
    </submittedName>
</protein>
<dbReference type="EMBL" id="SMKU01000073">
    <property type="protein sequence ID" value="TDD87219.1"/>
    <property type="molecule type" value="Genomic_DNA"/>
</dbReference>
<organism evidence="5 6">
    <name type="scientific">Actinomadura rubrisoli</name>
    <dbReference type="NCBI Taxonomy" id="2530368"/>
    <lineage>
        <taxon>Bacteria</taxon>
        <taxon>Bacillati</taxon>
        <taxon>Actinomycetota</taxon>
        <taxon>Actinomycetes</taxon>
        <taxon>Streptosporangiales</taxon>
        <taxon>Thermomonosporaceae</taxon>
        <taxon>Actinomadura</taxon>
    </lineage>
</organism>
<evidence type="ECO:0000256" key="1">
    <source>
        <dbReference type="ARBA" id="ARBA00022723"/>
    </source>
</evidence>
<feature type="region of interest" description="Disordered" evidence="4">
    <location>
        <begin position="1"/>
        <end position="22"/>
    </location>
</feature>
<gene>
    <name evidence="5" type="ORF">E1298_16380</name>
</gene>
<dbReference type="PANTHER" id="PTHR12001:SF86">
    <property type="entry name" value="GERANYLGERANYL DIPHOSPHATE SYNTHASE"/>
    <property type="match status" value="1"/>
</dbReference>
<dbReference type="RefSeq" id="WP_131894059.1">
    <property type="nucleotide sequence ID" value="NZ_SMKU01000073.1"/>
</dbReference>
<dbReference type="PROSITE" id="PS00444">
    <property type="entry name" value="POLYPRENYL_SYNTHASE_2"/>
    <property type="match status" value="1"/>
</dbReference>
<dbReference type="Gene3D" id="1.10.600.10">
    <property type="entry name" value="Farnesyl Diphosphate Synthase"/>
    <property type="match status" value="1"/>
</dbReference>
<dbReference type="GO" id="GO:0004659">
    <property type="term" value="F:prenyltransferase activity"/>
    <property type="evidence" value="ECO:0007669"/>
    <property type="project" value="InterPro"/>
</dbReference>
<proteinExistence type="inferred from homology"/>
<comment type="similarity">
    <text evidence="3">Belongs to the FPP/GGPP synthase family.</text>
</comment>
<sequence>MPAGDALPPATALRSGSPPALRQAAPRPAAEVLAWSRSLVDPALREAVDDMPGSMRDIAAFHFGWLDEGGRPAEGSGGKAIRPALTLLTAEAVGGTAAAALPAAVAVELAHNFSLLHDDVMDGDVTRRHRPTAWSVFGINAAILAGDALLAAAFETLANGRAPAAGVRVLSRAILELVEGQSADISFEDRSDVSLTECLTMASRKTAALLGGACALGAVHGGGDADQIAHFREFGERLGLAFQLVDDLLGIWGDPAVTGKPVHSDLRNHKKSLPVVAALTSRTPAGDELAALYLRDTPLTGDEPARAAALIDAAGGRSWATTQADDLLTEALTELDAAAPTPTAATELQALANLVTRRSS</sequence>
<dbReference type="CDD" id="cd00685">
    <property type="entry name" value="Trans_IPPS_HT"/>
    <property type="match status" value="1"/>
</dbReference>
<dbReference type="OrthoDB" id="4497239at2"/>
<dbReference type="NCBIfam" id="NF041169">
    <property type="entry name" value="f2_encap_cargo4"/>
    <property type="match status" value="1"/>
</dbReference>
<dbReference type="Proteomes" id="UP000294513">
    <property type="component" value="Unassembled WGS sequence"/>
</dbReference>
<reference evidence="5 6" key="1">
    <citation type="submission" date="2019-03" db="EMBL/GenBank/DDBJ databases">
        <title>Draft genome sequences of novel Actinobacteria.</title>
        <authorList>
            <person name="Sahin N."/>
            <person name="Ay H."/>
            <person name="Saygin H."/>
        </authorList>
    </citation>
    <scope>NUCLEOTIDE SEQUENCE [LARGE SCALE GENOMIC DNA]</scope>
    <source>
        <strain evidence="5 6">H3C3</strain>
    </source>
</reference>
<keyword evidence="6" id="KW-1185">Reference proteome</keyword>
<dbReference type="SFLD" id="SFLDS00005">
    <property type="entry name" value="Isoprenoid_Synthase_Type_I"/>
    <property type="match status" value="1"/>
</dbReference>
<dbReference type="SFLD" id="SFLDG01017">
    <property type="entry name" value="Polyprenyl_Transferase_Like"/>
    <property type="match status" value="1"/>
</dbReference>
<dbReference type="GO" id="GO:0046872">
    <property type="term" value="F:metal ion binding"/>
    <property type="evidence" value="ECO:0007669"/>
    <property type="project" value="UniProtKB-KW"/>
</dbReference>
<dbReference type="PROSITE" id="PS00723">
    <property type="entry name" value="POLYPRENYL_SYNTHASE_1"/>
    <property type="match status" value="1"/>
</dbReference>
<dbReference type="InterPro" id="IPR033749">
    <property type="entry name" value="Polyprenyl_synt_CS"/>
</dbReference>
<evidence type="ECO:0000256" key="2">
    <source>
        <dbReference type="ARBA" id="ARBA00022842"/>
    </source>
</evidence>
<evidence type="ECO:0000313" key="6">
    <source>
        <dbReference type="Proteomes" id="UP000294513"/>
    </source>
</evidence>
<dbReference type="SUPFAM" id="SSF48576">
    <property type="entry name" value="Terpenoid synthases"/>
    <property type="match status" value="1"/>
</dbReference>
<dbReference type="InterPro" id="IPR000092">
    <property type="entry name" value="Polyprenyl_synt"/>
</dbReference>
<dbReference type="GO" id="GO:0008299">
    <property type="term" value="P:isoprenoid biosynthetic process"/>
    <property type="evidence" value="ECO:0007669"/>
    <property type="project" value="InterPro"/>
</dbReference>
<dbReference type="AlphaFoldDB" id="A0A4R5BMY8"/>
<comment type="caution">
    <text evidence="5">The sequence shown here is derived from an EMBL/GenBank/DDBJ whole genome shotgun (WGS) entry which is preliminary data.</text>
</comment>
<evidence type="ECO:0000256" key="3">
    <source>
        <dbReference type="RuleBase" id="RU004466"/>
    </source>
</evidence>
<evidence type="ECO:0000256" key="4">
    <source>
        <dbReference type="SAM" id="MobiDB-lite"/>
    </source>
</evidence>